<dbReference type="EMBL" id="JAHQIW010003648">
    <property type="protein sequence ID" value="KAJ1359571.1"/>
    <property type="molecule type" value="Genomic_DNA"/>
</dbReference>
<dbReference type="Proteomes" id="UP001196413">
    <property type="component" value="Unassembled WGS sequence"/>
</dbReference>
<dbReference type="InterPro" id="IPR027417">
    <property type="entry name" value="P-loop_NTPase"/>
</dbReference>
<accession>A0AAD5N0Y5</accession>
<evidence type="ECO:0000313" key="2">
    <source>
        <dbReference type="Proteomes" id="UP001196413"/>
    </source>
</evidence>
<sequence length="166" mass="19138">MASVGERYPAVIVLDQKPPQVIRVLDQLLQEFFVPSFIRSSYQFDRTLYFSSHFQPYIEESQKSLQVAMEEVNAARKKGQRCIIIPVGQKRRWKVHSCSSPGKHTNFEKEGPPIYILDADVGQSEFTPAGCMSLWKISDCILDVPYTHQNVVFSMQLFFWKRLTCG</sequence>
<name>A0AAD5N0Y5_PARTN</name>
<comment type="caution">
    <text evidence="1">The sequence shown here is derived from an EMBL/GenBank/DDBJ whole genome shotgun (WGS) entry which is preliminary data.</text>
</comment>
<evidence type="ECO:0000313" key="1">
    <source>
        <dbReference type="EMBL" id="KAJ1359571.1"/>
    </source>
</evidence>
<organism evidence="1 2">
    <name type="scientific">Parelaphostrongylus tenuis</name>
    <name type="common">Meningeal worm</name>
    <dbReference type="NCBI Taxonomy" id="148309"/>
    <lineage>
        <taxon>Eukaryota</taxon>
        <taxon>Metazoa</taxon>
        <taxon>Ecdysozoa</taxon>
        <taxon>Nematoda</taxon>
        <taxon>Chromadorea</taxon>
        <taxon>Rhabditida</taxon>
        <taxon>Rhabditina</taxon>
        <taxon>Rhabditomorpha</taxon>
        <taxon>Strongyloidea</taxon>
        <taxon>Metastrongylidae</taxon>
        <taxon>Parelaphostrongylus</taxon>
    </lineage>
</organism>
<keyword evidence="2" id="KW-1185">Reference proteome</keyword>
<proteinExistence type="predicted"/>
<protein>
    <submittedName>
        <fullName evidence="1">Uncharacterized protein</fullName>
    </submittedName>
</protein>
<reference evidence="1" key="1">
    <citation type="submission" date="2021-06" db="EMBL/GenBank/DDBJ databases">
        <title>Parelaphostrongylus tenuis whole genome reference sequence.</title>
        <authorList>
            <person name="Garwood T.J."/>
            <person name="Larsen P.A."/>
            <person name="Fountain-Jones N.M."/>
            <person name="Garbe J.R."/>
            <person name="Macchietto M.G."/>
            <person name="Kania S.A."/>
            <person name="Gerhold R.W."/>
            <person name="Richards J.E."/>
            <person name="Wolf T.M."/>
        </authorList>
    </citation>
    <scope>NUCLEOTIDE SEQUENCE</scope>
    <source>
        <strain evidence="1">MNPRO001-30</strain>
        <tissue evidence="1">Meninges</tissue>
    </source>
</reference>
<gene>
    <name evidence="1" type="ORF">KIN20_018337</name>
</gene>
<dbReference type="Gene3D" id="3.40.50.300">
    <property type="entry name" value="P-loop containing nucleotide triphosphate hydrolases"/>
    <property type="match status" value="1"/>
</dbReference>
<dbReference type="AlphaFoldDB" id="A0AAD5N0Y5"/>